<evidence type="ECO:0000313" key="3">
    <source>
        <dbReference type="Proteomes" id="UP000049127"/>
    </source>
</evidence>
<dbReference type="Proteomes" id="UP000049127">
    <property type="component" value="Unassembled WGS sequence"/>
</dbReference>
<accession>A0A0C7R8J0</accession>
<sequence length="62" mass="6510">MKKGMVPIVLGAAVTTAGLALDAKQNKDHKFKKNDYKNMAGALLVGAGVAHIALGSIDRARY</sequence>
<evidence type="ECO:0000256" key="1">
    <source>
        <dbReference type="SAM" id="Phobius"/>
    </source>
</evidence>
<keyword evidence="1" id="KW-0812">Transmembrane</keyword>
<evidence type="ECO:0000313" key="2">
    <source>
        <dbReference type="EMBL" id="CEQ04279.1"/>
    </source>
</evidence>
<evidence type="ECO:0008006" key="4">
    <source>
        <dbReference type="Google" id="ProtNLM"/>
    </source>
</evidence>
<feature type="transmembrane region" description="Helical" evidence="1">
    <location>
        <begin position="39"/>
        <end position="57"/>
    </location>
</feature>
<dbReference type="AlphaFoldDB" id="A0A0C7R8J0"/>
<dbReference type="RefSeq" id="WP_055342290.1">
    <property type="nucleotide sequence ID" value="NZ_CDNI01000003.1"/>
</dbReference>
<proteinExistence type="predicted"/>
<dbReference type="EMBL" id="CEKZ01000003">
    <property type="protein sequence ID" value="CEQ04279.1"/>
    <property type="molecule type" value="Genomic_DNA"/>
</dbReference>
<protein>
    <recommendedName>
        <fullName evidence="4">Asparagine synthase</fullName>
    </recommendedName>
</protein>
<keyword evidence="1" id="KW-0472">Membrane</keyword>
<gene>
    <name evidence="2" type="ORF">R28058_20121</name>
</gene>
<organism evidence="2 3">
    <name type="scientific">Paraclostridium sordellii</name>
    <name type="common">Clostridium sordellii</name>
    <dbReference type="NCBI Taxonomy" id="1505"/>
    <lineage>
        <taxon>Bacteria</taxon>
        <taxon>Bacillati</taxon>
        <taxon>Bacillota</taxon>
        <taxon>Clostridia</taxon>
        <taxon>Peptostreptococcales</taxon>
        <taxon>Peptostreptococcaceae</taxon>
        <taxon>Paraclostridium</taxon>
    </lineage>
</organism>
<keyword evidence="1" id="KW-1133">Transmembrane helix</keyword>
<reference evidence="2 3" key="1">
    <citation type="submission" date="2015-01" db="EMBL/GenBank/DDBJ databases">
        <authorList>
            <person name="Aslett A.Martin."/>
            <person name="De Silva Nishadi"/>
        </authorList>
    </citation>
    <scope>NUCLEOTIDE SEQUENCE [LARGE SCALE GENOMIC DNA]</scope>
    <source>
        <strain evidence="2 3">R28058</strain>
    </source>
</reference>
<name>A0A0C7R8J0_PARSO</name>